<evidence type="ECO:0000313" key="2">
    <source>
        <dbReference type="EMBL" id="KYD17748.1"/>
    </source>
</evidence>
<accession>A0A150LZN1</accession>
<reference evidence="2 3" key="1">
    <citation type="submission" date="2016-01" db="EMBL/GenBank/DDBJ databases">
        <title>Draft Genome Sequences of Seven Thermophilic Sporeformers Isolated from Foods.</title>
        <authorList>
            <person name="Berendsen E.M."/>
            <person name="Wells-Bennik M.H."/>
            <person name="Krawcyk A.O."/>
            <person name="De Jong A."/>
            <person name="Holsappel S."/>
            <person name="Eijlander R.T."/>
            <person name="Kuipers O.P."/>
        </authorList>
    </citation>
    <scope>NUCLEOTIDE SEQUENCE [LARGE SCALE GENOMIC DNA]</scope>
    <source>
        <strain evidence="2 3">B4135</strain>
    </source>
</reference>
<dbReference type="STRING" id="301148.B4135_2419"/>
<dbReference type="EMBL" id="LQYT01000053">
    <property type="protein sequence ID" value="KYD17748.1"/>
    <property type="molecule type" value="Genomic_DNA"/>
</dbReference>
<gene>
    <name evidence="2" type="ORF">B4135_2419</name>
</gene>
<name>A0A150LZN1_9BACI</name>
<evidence type="ECO:0000256" key="1">
    <source>
        <dbReference type="SAM" id="MobiDB-lite"/>
    </source>
</evidence>
<dbReference type="Proteomes" id="UP000075683">
    <property type="component" value="Unassembled WGS sequence"/>
</dbReference>
<feature type="region of interest" description="Disordered" evidence="1">
    <location>
        <begin position="1"/>
        <end position="42"/>
    </location>
</feature>
<dbReference type="AlphaFoldDB" id="A0A150LZN1"/>
<proteinExistence type="predicted"/>
<protein>
    <submittedName>
        <fullName evidence="2">Uncharacterized protein</fullName>
    </submittedName>
</protein>
<sequence>MLLKAPDGVRPLEPAKRKGPVAKSRRKAGSTIRDGDRPPVEA</sequence>
<feature type="compositionally biased region" description="Basic and acidic residues" evidence="1">
    <location>
        <begin position="33"/>
        <end position="42"/>
    </location>
</feature>
<organism evidence="2 3">
    <name type="scientific">Caldibacillus debilis</name>
    <dbReference type="NCBI Taxonomy" id="301148"/>
    <lineage>
        <taxon>Bacteria</taxon>
        <taxon>Bacillati</taxon>
        <taxon>Bacillota</taxon>
        <taxon>Bacilli</taxon>
        <taxon>Bacillales</taxon>
        <taxon>Bacillaceae</taxon>
        <taxon>Caldibacillus</taxon>
    </lineage>
</organism>
<evidence type="ECO:0000313" key="3">
    <source>
        <dbReference type="Proteomes" id="UP000075683"/>
    </source>
</evidence>
<feature type="compositionally biased region" description="Basic residues" evidence="1">
    <location>
        <begin position="17"/>
        <end position="28"/>
    </location>
</feature>
<comment type="caution">
    <text evidence="2">The sequence shown here is derived from an EMBL/GenBank/DDBJ whole genome shotgun (WGS) entry which is preliminary data.</text>
</comment>